<name>A0ABV2MJJ5_9HYPH</name>
<protein>
    <submittedName>
        <fullName evidence="2">ABC-type transport system substrate-binding protein</fullName>
    </submittedName>
</protein>
<feature type="region of interest" description="Disordered" evidence="1">
    <location>
        <begin position="67"/>
        <end position="87"/>
    </location>
</feature>
<proteinExistence type="predicted"/>
<evidence type="ECO:0000313" key="3">
    <source>
        <dbReference type="Proteomes" id="UP001549077"/>
    </source>
</evidence>
<comment type="caution">
    <text evidence="2">The sequence shown here is derived from an EMBL/GenBank/DDBJ whole genome shotgun (WGS) entry which is preliminary data.</text>
</comment>
<organism evidence="2 3">
    <name type="scientific">Rhizobium binae</name>
    <dbReference type="NCBI Taxonomy" id="1138190"/>
    <lineage>
        <taxon>Bacteria</taxon>
        <taxon>Pseudomonadati</taxon>
        <taxon>Pseudomonadota</taxon>
        <taxon>Alphaproteobacteria</taxon>
        <taxon>Hyphomicrobiales</taxon>
        <taxon>Rhizobiaceae</taxon>
        <taxon>Rhizobium/Agrobacterium group</taxon>
        <taxon>Rhizobium</taxon>
    </lineage>
</organism>
<evidence type="ECO:0000313" key="2">
    <source>
        <dbReference type="EMBL" id="MET3756631.1"/>
    </source>
</evidence>
<reference evidence="2 3" key="1">
    <citation type="submission" date="2024-06" db="EMBL/GenBank/DDBJ databases">
        <title>Genomic Encyclopedia of Type Strains, Phase IV (KMG-IV): sequencing the most valuable type-strain genomes for metagenomic binning, comparative biology and taxonomic classification.</title>
        <authorList>
            <person name="Goeker M."/>
        </authorList>
    </citation>
    <scope>NUCLEOTIDE SEQUENCE [LARGE SCALE GENOMIC DNA]</scope>
    <source>
        <strain evidence="2 3">DSM 29288</strain>
    </source>
</reference>
<dbReference type="Gene3D" id="3.40.190.10">
    <property type="entry name" value="Periplasmic binding protein-like II"/>
    <property type="match status" value="1"/>
</dbReference>
<dbReference type="SUPFAM" id="SSF53850">
    <property type="entry name" value="Periplasmic binding protein-like II"/>
    <property type="match status" value="1"/>
</dbReference>
<evidence type="ECO:0000256" key="1">
    <source>
        <dbReference type="SAM" id="MobiDB-lite"/>
    </source>
</evidence>
<sequence length="87" mass="9452">MAIFHVQPKYWGGKPAMARLIAGDVDVGQYVASGDLNALASNKDMAIDNIPSLGFYYIALRQKDPDLQKRRPARPSSMPSTAAFVIG</sequence>
<accession>A0ABV2MJJ5</accession>
<keyword evidence="3" id="KW-1185">Reference proteome</keyword>
<dbReference type="Proteomes" id="UP001549077">
    <property type="component" value="Unassembled WGS sequence"/>
</dbReference>
<gene>
    <name evidence="2" type="ORF">ABID08_004009</name>
</gene>
<dbReference type="EMBL" id="JBEPMY010000012">
    <property type="protein sequence ID" value="MET3756631.1"/>
    <property type="molecule type" value="Genomic_DNA"/>
</dbReference>